<dbReference type="PROSITE" id="PS51257">
    <property type="entry name" value="PROKAR_LIPOPROTEIN"/>
    <property type="match status" value="1"/>
</dbReference>
<dbReference type="Gene3D" id="1.25.40.10">
    <property type="entry name" value="Tetratricopeptide repeat domain"/>
    <property type="match status" value="3"/>
</dbReference>
<proteinExistence type="predicted"/>
<evidence type="ECO:0000313" key="4">
    <source>
        <dbReference type="Proteomes" id="UP000323708"/>
    </source>
</evidence>
<gene>
    <name evidence="3" type="ORF">F0M18_06845</name>
</gene>
<comment type="caution">
    <text evidence="3">The sequence shown here is derived from an EMBL/GenBank/DDBJ whole genome shotgun (WGS) entry which is preliminary data.</text>
</comment>
<dbReference type="SUPFAM" id="SSF48452">
    <property type="entry name" value="TPR-like"/>
    <property type="match status" value="3"/>
</dbReference>
<feature type="repeat" description="TPR" evidence="1">
    <location>
        <begin position="419"/>
        <end position="452"/>
    </location>
</feature>
<protein>
    <submittedName>
        <fullName evidence="3">Tetratricopeptide repeat protein</fullName>
    </submittedName>
</protein>
<accession>A0A5B0X188</accession>
<dbReference type="InterPro" id="IPR011990">
    <property type="entry name" value="TPR-like_helical_dom_sf"/>
</dbReference>
<keyword evidence="4" id="KW-1185">Reference proteome</keyword>
<dbReference type="Pfam" id="PF13432">
    <property type="entry name" value="TPR_16"/>
    <property type="match status" value="1"/>
</dbReference>
<keyword evidence="1" id="KW-0802">TPR repeat</keyword>
<dbReference type="PROSITE" id="PS50005">
    <property type="entry name" value="TPR"/>
    <property type="match status" value="3"/>
</dbReference>
<dbReference type="AlphaFoldDB" id="A0A5B0X188"/>
<dbReference type="Proteomes" id="UP000323708">
    <property type="component" value="Unassembled WGS sequence"/>
</dbReference>
<feature type="repeat" description="TPR" evidence="1">
    <location>
        <begin position="537"/>
        <end position="570"/>
    </location>
</feature>
<dbReference type="EMBL" id="VTUX01000003">
    <property type="protein sequence ID" value="KAA1192388.1"/>
    <property type="molecule type" value="Genomic_DNA"/>
</dbReference>
<dbReference type="SMART" id="SM00028">
    <property type="entry name" value="TPR"/>
    <property type="match status" value="4"/>
</dbReference>
<evidence type="ECO:0000256" key="2">
    <source>
        <dbReference type="SAM" id="MobiDB-lite"/>
    </source>
</evidence>
<name>A0A5B0X188_9GAMM</name>
<dbReference type="RefSeq" id="WP_149610680.1">
    <property type="nucleotide sequence ID" value="NZ_VTUX01000003.1"/>
</dbReference>
<reference evidence="3 4" key="1">
    <citation type="submission" date="2019-09" db="EMBL/GenBank/DDBJ databases">
        <authorList>
            <person name="Chen X.-Y."/>
        </authorList>
    </citation>
    <scope>NUCLEOTIDE SEQUENCE [LARGE SCALE GENOMIC DNA]</scope>
    <source>
        <strain evidence="3 4">NY5</strain>
    </source>
</reference>
<dbReference type="Pfam" id="PF13174">
    <property type="entry name" value="TPR_6"/>
    <property type="match status" value="2"/>
</dbReference>
<feature type="region of interest" description="Disordered" evidence="2">
    <location>
        <begin position="29"/>
        <end position="48"/>
    </location>
</feature>
<organism evidence="3 4">
    <name type="scientific">Pseudohalioglobus sediminis</name>
    <dbReference type="NCBI Taxonomy" id="2606449"/>
    <lineage>
        <taxon>Bacteria</taxon>
        <taxon>Pseudomonadati</taxon>
        <taxon>Pseudomonadota</taxon>
        <taxon>Gammaproteobacteria</taxon>
        <taxon>Cellvibrionales</taxon>
        <taxon>Halieaceae</taxon>
        <taxon>Pseudohalioglobus</taxon>
    </lineage>
</organism>
<feature type="repeat" description="TPR" evidence="1">
    <location>
        <begin position="282"/>
        <end position="315"/>
    </location>
</feature>
<sequence length="929" mass="102684">MRPLSICVLSAALAGCGVLPELPGFGGSQRAAEPTLADLPPPTLTPTAEQVPERSLVDLEAAYGEVLAVTGDPALQLQVRRRLADLRMLAAEAEQTDAAAAGRAYADAIAQYQALLRDYPGVEGSDQLLYQLARAHDLEGRADRAVEIMTQLSEDYPASEHSLEAEFRKADAWFAAADYANAAQAYRNVAEGGASGEYYVNSLYMLGWSRYKQNRDVDAIVGFSLALDALVSADSSLQALPRGDREIARDCFRVLAVIFDSRGGGAAIAETYAQLGERSYQPQIYDALGRLYLQQERYQDSAQTYVDFINAYPDSPQAHVFQQNVIEVYEAAGFAEQVIAAKQAYVSLYSVDQGYWHDADDASRAVMGPRLMRYIDELARHYHALAQVDEAADAAVLYQQAASYYQLYVQSFPDEPQVADMLFLLAESYEALGEYAAAISAYQQMAYGYPSHPAAPEAAYASILAYNEMAPKSADERLAMIDNQLRFSLQFRSDPRAPLVLANAASALLAAGLPERAVQASLELVAWEPAPEVEVLQTAWLVQGQAAFDAADYASAESAYQSALALLPEGDRRRTATGDRLAASIYRQGEAAASAGEYALAAAHFARVIDTTPASSIRPNAQFDAASYYRQAGDYAQANALLLDFRQRYPQHALTAGIGALLVEHYETAGQWRLAATELDRISASENDPATRREALYLAADYYQRSGDTEAAIARYREYAHKWITPMPQRIEAMHELVELYAGQQDFERRNYWLLAQADAHDAGGGEQSERSLYLAASAMSALADWHYQRYRAVALTEPLQASLRRKRQAMADTIKAYERTNAYGVQEFGTRATYRLGRVYRQLAEALLASPRPAGLDALALEQYELLLEEQAWPFEEQAVAIFETNARRAWQGLYDPWIKQSFEQLAELMPARWGKQEERIVMSGEIY</sequence>
<dbReference type="InterPro" id="IPR019734">
    <property type="entry name" value="TPR_rpt"/>
</dbReference>
<evidence type="ECO:0000256" key="1">
    <source>
        <dbReference type="PROSITE-ProRule" id="PRU00339"/>
    </source>
</evidence>
<evidence type="ECO:0000313" key="3">
    <source>
        <dbReference type="EMBL" id="KAA1192388.1"/>
    </source>
</evidence>